<keyword evidence="2" id="KW-1133">Transmembrane helix</keyword>
<keyword evidence="4" id="KW-1185">Reference proteome</keyword>
<evidence type="ECO:0000256" key="1">
    <source>
        <dbReference type="SAM" id="MobiDB-lite"/>
    </source>
</evidence>
<feature type="region of interest" description="Disordered" evidence="1">
    <location>
        <begin position="46"/>
        <end position="98"/>
    </location>
</feature>
<dbReference type="AlphaFoldDB" id="A0A1G4JUA7"/>
<proteinExistence type="predicted"/>
<gene>
    <name evidence="3" type="ORF">LAME_0F07514G</name>
</gene>
<name>A0A1G4JUA7_9SACH</name>
<evidence type="ECO:0000256" key="2">
    <source>
        <dbReference type="SAM" id="Phobius"/>
    </source>
</evidence>
<feature type="compositionally biased region" description="Low complexity" evidence="1">
    <location>
        <begin position="73"/>
        <end position="89"/>
    </location>
</feature>
<evidence type="ECO:0000313" key="3">
    <source>
        <dbReference type="EMBL" id="SCU94456.1"/>
    </source>
</evidence>
<keyword evidence="2" id="KW-0472">Membrane</keyword>
<feature type="transmembrane region" description="Helical" evidence="2">
    <location>
        <begin position="6"/>
        <end position="27"/>
    </location>
</feature>
<organism evidence="3 4">
    <name type="scientific">Lachancea meyersii CBS 8951</name>
    <dbReference type="NCBI Taxonomy" id="1266667"/>
    <lineage>
        <taxon>Eukaryota</taxon>
        <taxon>Fungi</taxon>
        <taxon>Dikarya</taxon>
        <taxon>Ascomycota</taxon>
        <taxon>Saccharomycotina</taxon>
        <taxon>Saccharomycetes</taxon>
        <taxon>Saccharomycetales</taxon>
        <taxon>Saccharomycetaceae</taxon>
        <taxon>Lachancea</taxon>
    </lineage>
</organism>
<dbReference type="EMBL" id="LT598477">
    <property type="protein sequence ID" value="SCU94456.1"/>
    <property type="molecule type" value="Genomic_DNA"/>
</dbReference>
<accession>A0A1G4JUA7</accession>
<dbReference type="Proteomes" id="UP000191144">
    <property type="component" value="Chromosome F"/>
</dbReference>
<keyword evidence="2" id="KW-0812">Transmembrane</keyword>
<evidence type="ECO:0000313" key="4">
    <source>
        <dbReference type="Proteomes" id="UP000191144"/>
    </source>
</evidence>
<reference evidence="4" key="1">
    <citation type="submission" date="2016-03" db="EMBL/GenBank/DDBJ databases">
        <authorList>
            <person name="Devillers Hugo."/>
        </authorList>
    </citation>
    <scope>NUCLEOTIDE SEQUENCE [LARGE SCALE GENOMIC DNA]</scope>
</reference>
<sequence>MPRIKLFDVAAFALVGFVGIYTGTQFFEPIVIDRLRKDGHLRTDVEIPQYDEEGNPLSPKSMLDLKGEMDKIQQLQQQLQQQQQQQQQQSATQTNSLK</sequence>
<dbReference type="OrthoDB" id="4080273at2759"/>
<protein>
    <submittedName>
        <fullName evidence="3">LAME_0F07514g1_1</fullName>
    </submittedName>
</protein>